<feature type="domain" description="DUF2314" evidence="1">
    <location>
        <begin position="34"/>
        <end position="160"/>
    </location>
</feature>
<evidence type="ECO:0000313" key="3">
    <source>
        <dbReference type="Proteomes" id="UP001595904"/>
    </source>
</evidence>
<evidence type="ECO:0000313" key="2">
    <source>
        <dbReference type="EMBL" id="MFC4310320.1"/>
    </source>
</evidence>
<organism evidence="2 3">
    <name type="scientific">Steroidobacter flavus</name>
    <dbReference type="NCBI Taxonomy" id="1842136"/>
    <lineage>
        <taxon>Bacteria</taxon>
        <taxon>Pseudomonadati</taxon>
        <taxon>Pseudomonadota</taxon>
        <taxon>Gammaproteobacteria</taxon>
        <taxon>Steroidobacterales</taxon>
        <taxon>Steroidobacteraceae</taxon>
        <taxon>Steroidobacter</taxon>
    </lineage>
</organism>
<name>A0ABV8SUD4_9GAMM</name>
<sequence>MFGIVVVILIMLKPEGGMLLSAQTDGVVTVSKDDPHMLAAHQKARDSLDRFLELAAAPPPNTAGFAVKVGISDGDEKEYFWITPFSRNGNSFSGQVNNTPRLVSTVAEGQEIHFDRADVVDWTYENTVDHQSFGNFTACALLVRASKEEAAAVKAEYGLDCDT</sequence>
<dbReference type="Proteomes" id="UP001595904">
    <property type="component" value="Unassembled WGS sequence"/>
</dbReference>
<dbReference type="RefSeq" id="WP_380597715.1">
    <property type="nucleotide sequence ID" value="NZ_JBHSDU010000003.1"/>
</dbReference>
<comment type="caution">
    <text evidence="2">The sequence shown here is derived from an EMBL/GenBank/DDBJ whole genome shotgun (WGS) entry which is preliminary data.</text>
</comment>
<dbReference type="InterPro" id="IPR018756">
    <property type="entry name" value="DUF2314"/>
</dbReference>
<keyword evidence="3" id="KW-1185">Reference proteome</keyword>
<evidence type="ECO:0000259" key="1">
    <source>
        <dbReference type="Pfam" id="PF10077"/>
    </source>
</evidence>
<accession>A0ABV8SUD4</accession>
<dbReference type="EMBL" id="JBHSDU010000003">
    <property type="protein sequence ID" value="MFC4310320.1"/>
    <property type="molecule type" value="Genomic_DNA"/>
</dbReference>
<gene>
    <name evidence="2" type="ORF">ACFPN2_14600</name>
</gene>
<proteinExistence type="predicted"/>
<protein>
    <submittedName>
        <fullName evidence="2">YegJ family protein</fullName>
    </submittedName>
</protein>
<reference evidence="3" key="1">
    <citation type="journal article" date="2019" name="Int. J. Syst. Evol. Microbiol.">
        <title>The Global Catalogue of Microorganisms (GCM) 10K type strain sequencing project: providing services to taxonomists for standard genome sequencing and annotation.</title>
        <authorList>
            <consortium name="The Broad Institute Genomics Platform"/>
            <consortium name="The Broad Institute Genome Sequencing Center for Infectious Disease"/>
            <person name="Wu L."/>
            <person name="Ma J."/>
        </authorList>
    </citation>
    <scope>NUCLEOTIDE SEQUENCE [LARGE SCALE GENOMIC DNA]</scope>
    <source>
        <strain evidence="3">CGMCC 1.10759</strain>
    </source>
</reference>
<dbReference type="Pfam" id="PF10077">
    <property type="entry name" value="DUF2314"/>
    <property type="match status" value="1"/>
</dbReference>